<dbReference type="PANTHER" id="PTHR47829:SF1">
    <property type="entry name" value="HAD FAMILY PHOSPHATASE"/>
    <property type="match status" value="1"/>
</dbReference>
<name>A0A9X7W3W1_9BACL</name>
<dbReference type="EMBL" id="CP071182">
    <property type="protein sequence ID" value="QSO49930.1"/>
    <property type="molecule type" value="Genomic_DNA"/>
</dbReference>
<gene>
    <name evidence="2" type="ORF">JZ786_16815</name>
</gene>
<evidence type="ECO:0000313" key="3">
    <source>
        <dbReference type="Proteomes" id="UP000663505"/>
    </source>
</evidence>
<sequence length="319" mass="36012">MFTDDVEILQFAAGHSNLTYLIRSGQTEVVLRRAPLGPVAAKAHDMGREFRVLCAVHPVFPLAPKPILFCEDDDVIGAPFQIMERRRGIVVDREWPDVYDSTPELVRKVSLSQIQTLAKLHEIDYETTQLGEWVHPEGYLERQVHGWITRYERAKTDEISAADEVKQKLSSHIPVSSAPTIVHNDLKLNNMLLSPDNPGEVVAVVDWEMATVGDPLTDLATTLSYWAQPGDSDAMLHFSGGLEHMRGAATRADMIETYAKFTGRDVSNIRYYQMFATFKVAVICQQIYYRWQRGQTKDERFAELGDVARGLIEYAVDLG</sequence>
<reference evidence="2 3" key="1">
    <citation type="submission" date="2021-02" db="EMBL/GenBank/DDBJ databases">
        <title>Alicyclobacillus curvatus sp. nov. and Alicyclobacillus mengziensis sp. nov., two acidophilic bacteria isolated from acid mine drainage.</title>
        <authorList>
            <person name="Huang Y."/>
        </authorList>
    </citation>
    <scope>NUCLEOTIDE SEQUENCE [LARGE SCALE GENOMIC DNA]</scope>
    <source>
        <strain evidence="2 3">S30H14</strain>
    </source>
</reference>
<dbReference type="InterPro" id="IPR011009">
    <property type="entry name" value="Kinase-like_dom_sf"/>
</dbReference>
<dbReference type="InterPro" id="IPR052898">
    <property type="entry name" value="ACAD10-like"/>
</dbReference>
<dbReference type="InterPro" id="IPR002575">
    <property type="entry name" value="Aminoglycoside_PTrfase"/>
</dbReference>
<evidence type="ECO:0000259" key="1">
    <source>
        <dbReference type="Pfam" id="PF01636"/>
    </source>
</evidence>
<dbReference type="Gene3D" id="3.90.1200.10">
    <property type="match status" value="1"/>
</dbReference>
<dbReference type="Proteomes" id="UP000663505">
    <property type="component" value="Chromosome"/>
</dbReference>
<keyword evidence="3" id="KW-1185">Reference proteome</keyword>
<protein>
    <submittedName>
        <fullName evidence="2">Phosphotransferase family protein</fullName>
    </submittedName>
</protein>
<dbReference type="PANTHER" id="PTHR47829">
    <property type="entry name" value="HYDROLASE, PUTATIVE (AFU_ORTHOLOGUE AFUA_1G12880)-RELATED"/>
    <property type="match status" value="1"/>
</dbReference>
<organism evidence="2 3">
    <name type="scientific">Alicyclobacillus mengziensis</name>
    <dbReference type="NCBI Taxonomy" id="2931921"/>
    <lineage>
        <taxon>Bacteria</taxon>
        <taxon>Bacillati</taxon>
        <taxon>Bacillota</taxon>
        <taxon>Bacilli</taxon>
        <taxon>Bacillales</taxon>
        <taxon>Alicyclobacillaceae</taxon>
        <taxon>Alicyclobacillus</taxon>
    </lineage>
</organism>
<dbReference type="GO" id="GO:0004672">
    <property type="term" value="F:protein kinase activity"/>
    <property type="evidence" value="ECO:0007669"/>
    <property type="project" value="InterPro"/>
</dbReference>
<feature type="domain" description="Aminoglycoside phosphotransferase" evidence="1">
    <location>
        <begin position="8"/>
        <end position="234"/>
    </location>
</feature>
<proteinExistence type="predicted"/>
<dbReference type="KEGG" id="afx:JZ786_16815"/>
<dbReference type="CDD" id="cd05154">
    <property type="entry name" value="ACAD10_11_N-like"/>
    <property type="match status" value="1"/>
</dbReference>
<dbReference type="AlphaFoldDB" id="A0A9X7W3W1"/>
<dbReference type="InterPro" id="IPR041726">
    <property type="entry name" value="ACAD10_11_N"/>
</dbReference>
<dbReference type="Gene3D" id="3.30.200.20">
    <property type="entry name" value="Phosphorylase Kinase, domain 1"/>
    <property type="match status" value="1"/>
</dbReference>
<evidence type="ECO:0000313" key="2">
    <source>
        <dbReference type="EMBL" id="QSO49930.1"/>
    </source>
</evidence>
<accession>A0A9X7W3W1</accession>
<dbReference type="Pfam" id="PF01636">
    <property type="entry name" value="APH"/>
    <property type="match status" value="1"/>
</dbReference>
<dbReference type="SUPFAM" id="SSF56112">
    <property type="entry name" value="Protein kinase-like (PK-like)"/>
    <property type="match status" value="1"/>
</dbReference>
<dbReference type="InterPro" id="IPR008271">
    <property type="entry name" value="Ser/Thr_kinase_AS"/>
</dbReference>
<dbReference type="PROSITE" id="PS00108">
    <property type="entry name" value="PROTEIN_KINASE_ST"/>
    <property type="match status" value="1"/>
</dbReference>